<evidence type="ECO:0000259" key="11">
    <source>
        <dbReference type="PROSITE" id="PS50071"/>
    </source>
</evidence>
<proteinExistence type="inferred from homology"/>
<comment type="caution">
    <text evidence="13">The sequence shown here is derived from an EMBL/GenBank/DDBJ whole genome shotgun (WGS) entry which is preliminary data.</text>
</comment>
<gene>
    <name evidence="13" type="ORF">Pyn_23101</name>
</gene>
<accession>A0A314YAD1</accession>
<dbReference type="Pfam" id="PF01852">
    <property type="entry name" value="START"/>
    <property type="match status" value="1"/>
</dbReference>
<dbReference type="PROSITE" id="PS00027">
    <property type="entry name" value="HOMEOBOX_1"/>
    <property type="match status" value="1"/>
</dbReference>
<dbReference type="AlphaFoldDB" id="A0A314YAD1"/>
<evidence type="ECO:0000259" key="12">
    <source>
        <dbReference type="PROSITE" id="PS50848"/>
    </source>
</evidence>
<dbReference type="FunFam" id="1.10.10.60:FF:000229">
    <property type="entry name" value="Homeobox-leucine zipper protein HDG1"/>
    <property type="match status" value="1"/>
</dbReference>
<keyword evidence="5 9" id="KW-0238">DNA-binding</keyword>
<evidence type="ECO:0000256" key="3">
    <source>
        <dbReference type="ARBA" id="ARBA00023015"/>
    </source>
</evidence>
<dbReference type="Pfam" id="PF00046">
    <property type="entry name" value="Homeodomain"/>
    <property type="match status" value="1"/>
</dbReference>
<dbReference type="SMART" id="SM00389">
    <property type="entry name" value="HOX"/>
    <property type="match status" value="1"/>
</dbReference>
<dbReference type="PROSITE" id="PS50071">
    <property type="entry name" value="HOMEOBOX_2"/>
    <property type="match status" value="1"/>
</dbReference>
<dbReference type="InterPro" id="IPR009057">
    <property type="entry name" value="Homeodomain-like_sf"/>
</dbReference>
<dbReference type="InterPro" id="IPR042160">
    <property type="entry name" value="HD-Zip_IV"/>
</dbReference>
<evidence type="ECO:0000256" key="5">
    <source>
        <dbReference type="ARBA" id="ARBA00023125"/>
    </source>
</evidence>
<evidence type="ECO:0000256" key="2">
    <source>
        <dbReference type="ARBA" id="ARBA00006789"/>
    </source>
</evidence>
<name>A0A314YAD1_PRUYE</name>
<evidence type="ECO:0000256" key="9">
    <source>
        <dbReference type="PROSITE-ProRule" id="PRU00108"/>
    </source>
</evidence>
<dbReference type="OrthoDB" id="5973733at2759"/>
<keyword evidence="8 9" id="KW-0539">Nucleus</keyword>
<dbReference type="PRINTS" id="PR00031">
    <property type="entry name" value="HTHREPRESSR"/>
</dbReference>
<keyword evidence="3" id="KW-0805">Transcription regulation</keyword>
<dbReference type="PANTHER" id="PTHR45654:SF113">
    <property type="entry name" value="HOMEOBOX LEUCINE ZIPPER PROTEIN"/>
    <property type="match status" value="1"/>
</dbReference>
<comment type="subcellular location">
    <subcellularLocation>
        <location evidence="1 9 10">Nucleus</location>
    </subcellularLocation>
</comment>
<dbReference type="GO" id="GO:0005634">
    <property type="term" value="C:nucleus"/>
    <property type="evidence" value="ECO:0007669"/>
    <property type="project" value="UniProtKB-SubCell"/>
</dbReference>
<dbReference type="SUPFAM" id="SSF46689">
    <property type="entry name" value="Homeodomain-like"/>
    <property type="match status" value="1"/>
</dbReference>
<evidence type="ECO:0000256" key="6">
    <source>
        <dbReference type="ARBA" id="ARBA00023155"/>
    </source>
</evidence>
<dbReference type="PROSITE" id="PS50848">
    <property type="entry name" value="START"/>
    <property type="match status" value="1"/>
</dbReference>
<sequence length="205" mass="24021">MEAGQDPRPKNMRRQRHTQHQIQEMEAFFTKCPRPNVKQRKELSRELGLEPLQVKFWFQNKRTQMKTRHEHHVHTQLRNENEKLRADNMMYREALGRASCPNCDGPTAIREIAVAAMEELIRMAQMGEPLWMTSLDGNTTVFNEDEYIRTFPRVAPKPNNHFKCEASRESTVVTMNHINLAMAELAYGLEWALAQGPFFIKKKKI</sequence>
<feature type="domain" description="START" evidence="12">
    <location>
        <begin position="102"/>
        <end position="205"/>
    </location>
</feature>
<keyword evidence="14" id="KW-1185">Reference proteome</keyword>
<dbReference type="Gene3D" id="1.10.10.60">
    <property type="entry name" value="Homeodomain-like"/>
    <property type="match status" value="1"/>
</dbReference>
<dbReference type="InterPro" id="IPR000047">
    <property type="entry name" value="HTH_motif"/>
</dbReference>
<dbReference type="InterPro" id="IPR017970">
    <property type="entry name" value="Homeobox_CS"/>
</dbReference>
<evidence type="ECO:0000313" key="13">
    <source>
        <dbReference type="EMBL" id="PQQ00964.1"/>
    </source>
</evidence>
<reference evidence="13 14" key="1">
    <citation type="submission" date="2018-02" db="EMBL/GenBank/DDBJ databases">
        <title>Draft genome of wild Prunus yedoensis var. nudiflora.</title>
        <authorList>
            <person name="Baek S."/>
            <person name="Kim J.-H."/>
            <person name="Choi K."/>
            <person name="Kim G.-B."/>
            <person name="Cho A."/>
            <person name="Jang H."/>
            <person name="Shin C.-H."/>
            <person name="Yu H.-J."/>
            <person name="Mun J.-H."/>
        </authorList>
    </citation>
    <scope>NUCLEOTIDE SEQUENCE [LARGE SCALE GENOMIC DNA]</scope>
    <source>
        <strain evidence="14">cv. Jeju island</strain>
        <tissue evidence="13">Leaf</tissue>
    </source>
</reference>
<dbReference type="CDD" id="cd00086">
    <property type="entry name" value="homeodomain"/>
    <property type="match status" value="1"/>
</dbReference>
<keyword evidence="7" id="KW-0804">Transcription</keyword>
<dbReference type="InterPro" id="IPR001356">
    <property type="entry name" value="HD"/>
</dbReference>
<evidence type="ECO:0000256" key="10">
    <source>
        <dbReference type="RuleBase" id="RU000682"/>
    </source>
</evidence>
<comment type="similarity">
    <text evidence="2">Belongs to the HD-ZIP homeobox family. Class IV subfamily.</text>
</comment>
<keyword evidence="4" id="KW-0175">Coiled coil</keyword>
<evidence type="ECO:0000256" key="7">
    <source>
        <dbReference type="ARBA" id="ARBA00023163"/>
    </source>
</evidence>
<evidence type="ECO:0000256" key="1">
    <source>
        <dbReference type="ARBA" id="ARBA00004123"/>
    </source>
</evidence>
<feature type="DNA-binding region" description="Homeobox" evidence="9">
    <location>
        <begin position="10"/>
        <end position="69"/>
    </location>
</feature>
<protein>
    <submittedName>
        <fullName evidence="13">Homeobox-leucine zipper protein HDG2</fullName>
    </submittedName>
</protein>
<keyword evidence="6 9" id="KW-0371">Homeobox</keyword>
<evidence type="ECO:0000256" key="4">
    <source>
        <dbReference type="ARBA" id="ARBA00023054"/>
    </source>
</evidence>
<dbReference type="GO" id="GO:0000981">
    <property type="term" value="F:DNA-binding transcription factor activity, RNA polymerase II-specific"/>
    <property type="evidence" value="ECO:0007669"/>
    <property type="project" value="InterPro"/>
</dbReference>
<dbReference type="GO" id="GO:0003677">
    <property type="term" value="F:DNA binding"/>
    <property type="evidence" value="ECO:0007669"/>
    <property type="project" value="UniProtKB-UniRule"/>
</dbReference>
<dbReference type="GO" id="GO:0008289">
    <property type="term" value="F:lipid binding"/>
    <property type="evidence" value="ECO:0007669"/>
    <property type="project" value="InterPro"/>
</dbReference>
<evidence type="ECO:0000256" key="8">
    <source>
        <dbReference type="ARBA" id="ARBA00023242"/>
    </source>
</evidence>
<evidence type="ECO:0000313" key="14">
    <source>
        <dbReference type="Proteomes" id="UP000250321"/>
    </source>
</evidence>
<feature type="domain" description="Homeobox" evidence="11">
    <location>
        <begin position="8"/>
        <end position="68"/>
    </location>
</feature>
<dbReference type="InterPro" id="IPR002913">
    <property type="entry name" value="START_lipid-bd_dom"/>
</dbReference>
<dbReference type="Proteomes" id="UP000250321">
    <property type="component" value="Unassembled WGS sequence"/>
</dbReference>
<dbReference type="PANTHER" id="PTHR45654">
    <property type="entry name" value="HOMEOBOX-LEUCINE ZIPPER PROTEIN MERISTEM L1"/>
    <property type="match status" value="1"/>
</dbReference>
<dbReference type="EMBL" id="PJQY01001625">
    <property type="protein sequence ID" value="PQQ00964.1"/>
    <property type="molecule type" value="Genomic_DNA"/>
</dbReference>
<organism evidence="13 14">
    <name type="scientific">Prunus yedoensis var. nudiflora</name>
    <dbReference type="NCBI Taxonomy" id="2094558"/>
    <lineage>
        <taxon>Eukaryota</taxon>
        <taxon>Viridiplantae</taxon>
        <taxon>Streptophyta</taxon>
        <taxon>Embryophyta</taxon>
        <taxon>Tracheophyta</taxon>
        <taxon>Spermatophyta</taxon>
        <taxon>Magnoliopsida</taxon>
        <taxon>eudicotyledons</taxon>
        <taxon>Gunneridae</taxon>
        <taxon>Pentapetalae</taxon>
        <taxon>rosids</taxon>
        <taxon>fabids</taxon>
        <taxon>Rosales</taxon>
        <taxon>Rosaceae</taxon>
        <taxon>Amygdaloideae</taxon>
        <taxon>Amygdaleae</taxon>
        <taxon>Prunus</taxon>
    </lineage>
</organism>